<dbReference type="Proteomes" id="UP000500767">
    <property type="component" value="Chromosome"/>
</dbReference>
<dbReference type="SUPFAM" id="SSF52540">
    <property type="entry name" value="P-loop containing nucleoside triphosphate hydrolases"/>
    <property type="match status" value="1"/>
</dbReference>
<keyword evidence="2" id="KW-1185">Reference proteome</keyword>
<gene>
    <name evidence="1" type="ORF">HN018_09365</name>
</gene>
<sequence>MKDPLWEATWAAVSPHLRESDLMLLPPGDWPPSVATRTYKNEIRIGRANVLILHKANLACLDKKTLRGIMRTWRFLYANEVFVCFRKEHLEIPKPQPIIEDRHACTLHEYLHSSFRKRIRNTVFFCHIPKTAGTSIWEFLSNRVVASIYYETFESFLANPPRPGEYDLVGGHVPLPLLAAHAGPDDRLVGIVRDPVLRFRSAFMHSRRQAEDPSTFSPVMQAMRDLPLRQFLETRDGHMELRQQLLMLGFDFARGYSAEMDEEVFQNGERALADKRCLFRTVGQVDAFAQDLADMLAIAAPSNTLGFRNVLDTGASTEALAEFDEAAPTVASGCDWDRKLYALVAARYPG</sequence>
<dbReference type="InterPro" id="IPR027417">
    <property type="entry name" value="P-loop_NTPase"/>
</dbReference>
<name>A0A6M8HPN2_9PROT</name>
<proteinExistence type="predicted"/>
<dbReference type="EMBL" id="CP053708">
    <property type="protein sequence ID" value="QKE90225.1"/>
    <property type="molecule type" value="Genomic_DNA"/>
</dbReference>
<evidence type="ECO:0008006" key="3">
    <source>
        <dbReference type="Google" id="ProtNLM"/>
    </source>
</evidence>
<reference evidence="1 2" key="1">
    <citation type="journal article" date="2014" name="World J. Microbiol. Biotechnol.">
        <title>Biodiversity and physiological characteristics of Antarctic and Arctic lichens-associated bacteria.</title>
        <authorList>
            <person name="Lee Y.M."/>
            <person name="Kim E.H."/>
            <person name="Lee H.K."/>
            <person name="Hong S.G."/>
        </authorList>
    </citation>
    <scope>NUCLEOTIDE SEQUENCE [LARGE SCALE GENOMIC DNA]</scope>
    <source>
        <strain evidence="1 2">PAMC 26569</strain>
    </source>
</reference>
<protein>
    <recommendedName>
        <fullName evidence="3">Sulfotransferase family protein</fullName>
    </recommendedName>
</protein>
<dbReference type="KEGG" id="lck:HN018_09365"/>
<evidence type="ECO:0000313" key="1">
    <source>
        <dbReference type="EMBL" id="QKE90225.1"/>
    </source>
</evidence>
<accession>A0A6M8HPN2</accession>
<dbReference type="AlphaFoldDB" id="A0A6M8HPN2"/>
<evidence type="ECO:0000313" key="2">
    <source>
        <dbReference type="Proteomes" id="UP000500767"/>
    </source>
</evidence>
<organism evidence="1 2">
    <name type="scientific">Lichenicola cladoniae</name>
    <dbReference type="NCBI Taxonomy" id="1484109"/>
    <lineage>
        <taxon>Bacteria</taxon>
        <taxon>Pseudomonadati</taxon>
        <taxon>Pseudomonadota</taxon>
        <taxon>Alphaproteobacteria</taxon>
        <taxon>Acetobacterales</taxon>
        <taxon>Acetobacteraceae</taxon>
        <taxon>Lichenicola</taxon>
    </lineage>
</organism>
<dbReference type="Gene3D" id="3.40.50.300">
    <property type="entry name" value="P-loop containing nucleotide triphosphate hydrolases"/>
    <property type="match status" value="1"/>
</dbReference>
<dbReference type="RefSeq" id="WP_171834094.1">
    <property type="nucleotide sequence ID" value="NZ_CP053708.1"/>
</dbReference>